<dbReference type="GO" id="GO:0009060">
    <property type="term" value="P:aerobic respiration"/>
    <property type="evidence" value="ECO:0007669"/>
    <property type="project" value="TreeGrafter"/>
</dbReference>
<dbReference type="AlphaFoldDB" id="A0AAD6DFT7"/>
<evidence type="ECO:0000259" key="4">
    <source>
        <dbReference type="Pfam" id="PF01058"/>
    </source>
</evidence>
<dbReference type="NCBIfam" id="NF005012">
    <property type="entry name" value="PRK06411.1"/>
    <property type="match status" value="1"/>
</dbReference>
<evidence type="ECO:0000256" key="2">
    <source>
        <dbReference type="ARBA" id="ARBA00023027"/>
    </source>
</evidence>
<dbReference type="GO" id="GO:0008137">
    <property type="term" value="F:NADH dehydrogenase (ubiquinone) activity"/>
    <property type="evidence" value="ECO:0007669"/>
    <property type="project" value="InterPro"/>
</dbReference>
<proteinExistence type="inferred from homology"/>
<dbReference type="GO" id="GO:0051539">
    <property type="term" value="F:4 iron, 4 sulfur cluster binding"/>
    <property type="evidence" value="ECO:0007669"/>
    <property type="project" value="UniProtKB-KW"/>
</dbReference>
<dbReference type="GO" id="GO:0045271">
    <property type="term" value="C:respiratory chain complex I"/>
    <property type="evidence" value="ECO:0007669"/>
    <property type="project" value="TreeGrafter"/>
</dbReference>
<keyword evidence="6" id="KW-1185">Reference proteome</keyword>
<accession>A0AAD6DFT7</accession>
<dbReference type="Pfam" id="PF01058">
    <property type="entry name" value="Oxidored_q6"/>
    <property type="match status" value="1"/>
</dbReference>
<dbReference type="PANTHER" id="PTHR11995">
    <property type="entry name" value="NADH DEHYDROGENASE"/>
    <property type="match status" value="1"/>
</dbReference>
<dbReference type="InterPro" id="IPR006138">
    <property type="entry name" value="NADH_UQ_OxRdtase_20Kd_su"/>
</dbReference>
<sequence length="238" mass="26568">MPLVRPALSGSLSGMYYLYSMPGSLLIRQTARSRLATCLPRAQPIAALSTSSVKKATAVEQQQATSSKNLTASGKVRQEVPLMTQEPKKGAMQYVLTTLDQVTNWARQSSLWPMTFGLACCAVEMMHLSTPDRLGIIFRASPRQSDVMIVAGTLTNKMAPALRQVYDQMPDPRWVISMGSCANGGGYYHYSYSVVRGCDRIVPVDVYAPPTSEALMYGIFQLQKKMRHTRITRMWYRR</sequence>
<evidence type="ECO:0000256" key="3">
    <source>
        <dbReference type="RuleBase" id="RU004464"/>
    </source>
</evidence>
<dbReference type="Gene3D" id="3.40.50.12280">
    <property type="match status" value="1"/>
</dbReference>
<evidence type="ECO:0000256" key="1">
    <source>
        <dbReference type="ARBA" id="ARBA00009173"/>
    </source>
</evidence>
<comment type="caution">
    <text evidence="5">The sequence shown here is derived from an EMBL/GenBank/DDBJ whole genome shotgun (WGS) entry which is preliminary data.</text>
</comment>
<feature type="domain" description="NADH:ubiquinone oxidoreductase-like 20kDa subunit" evidence="4">
    <location>
        <begin position="132"/>
        <end position="220"/>
    </location>
</feature>
<keyword evidence="2 3" id="KW-0520">NAD</keyword>
<dbReference type="PANTHER" id="PTHR11995:SF14">
    <property type="entry name" value="NADH DEHYDROGENASE [UBIQUINONE] IRON-SULFUR PROTEIN 7, MITOCHONDRIAL"/>
    <property type="match status" value="1"/>
</dbReference>
<protein>
    <submittedName>
        <fullName evidence="5">NADH-ubiquinone oxidoreductase 19.3 kDa subunit</fullName>
    </submittedName>
</protein>
<dbReference type="GO" id="GO:0032981">
    <property type="term" value="P:mitochondrial respiratory chain complex I assembly"/>
    <property type="evidence" value="ECO:0007669"/>
    <property type="project" value="TreeGrafter"/>
</dbReference>
<keyword evidence="3" id="KW-0479">Metal-binding</keyword>
<keyword evidence="3" id="KW-0004">4Fe-4S</keyword>
<dbReference type="FunFam" id="3.40.50.12280:FF:000001">
    <property type="entry name" value="NADH-quinone oxidoreductase subunit B 2"/>
    <property type="match status" value="1"/>
</dbReference>
<dbReference type="Proteomes" id="UP001216150">
    <property type="component" value="Unassembled WGS sequence"/>
</dbReference>
<comment type="similarity">
    <text evidence="1 3">Belongs to the complex I 20 kDa subunit family.</text>
</comment>
<dbReference type="GO" id="GO:0015990">
    <property type="term" value="P:electron transport coupled proton transport"/>
    <property type="evidence" value="ECO:0007669"/>
    <property type="project" value="TreeGrafter"/>
</dbReference>
<name>A0AAD6DFT7_9EURO</name>
<dbReference type="GO" id="GO:0046872">
    <property type="term" value="F:metal ion binding"/>
    <property type="evidence" value="ECO:0007669"/>
    <property type="project" value="UniProtKB-KW"/>
</dbReference>
<keyword evidence="3" id="KW-0411">Iron-sulfur</keyword>
<dbReference type="InterPro" id="IPR006137">
    <property type="entry name" value="NADH_UbQ_OxRdtase-like_20kDa"/>
</dbReference>
<gene>
    <name evidence="5" type="ORF">N7450_007808</name>
</gene>
<evidence type="ECO:0000313" key="6">
    <source>
        <dbReference type="Proteomes" id="UP001216150"/>
    </source>
</evidence>
<dbReference type="EMBL" id="JAQJAC010000007">
    <property type="protein sequence ID" value="KAJ5578941.1"/>
    <property type="molecule type" value="Genomic_DNA"/>
</dbReference>
<dbReference type="GO" id="GO:0048038">
    <property type="term" value="F:quinone binding"/>
    <property type="evidence" value="ECO:0007669"/>
    <property type="project" value="InterPro"/>
</dbReference>
<reference evidence="5 6" key="1">
    <citation type="journal article" date="2023" name="IMA Fungus">
        <title>Comparative genomic study of the Penicillium genus elucidates a diverse pangenome and 15 lateral gene transfer events.</title>
        <authorList>
            <person name="Petersen C."/>
            <person name="Sorensen T."/>
            <person name="Nielsen M.R."/>
            <person name="Sondergaard T.E."/>
            <person name="Sorensen J.L."/>
            <person name="Fitzpatrick D.A."/>
            <person name="Frisvad J.C."/>
            <person name="Nielsen K.L."/>
        </authorList>
    </citation>
    <scope>NUCLEOTIDE SEQUENCE [LARGE SCALE GENOMIC DNA]</scope>
    <source>
        <strain evidence="5 6">IBT 29057</strain>
    </source>
</reference>
<keyword evidence="3" id="KW-0408">Iron</keyword>
<evidence type="ECO:0000313" key="5">
    <source>
        <dbReference type="EMBL" id="KAJ5578941.1"/>
    </source>
</evidence>
<dbReference type="NCBIfam" id="TIGR01957">
    <property type="entry name" value="nuoB_fam"/>
    <property type="match status" value="1"/>
</dbReference>
<organism evidence="5 6">
    <name type="scientific">Penicillium hetheringtonii</name>
    <dbReference type="NCBI Taxonomy" id="911720"/>
    <lineage>
        <taxon>Eukaryota</taxon>
        <taxon>Fungi</taxon>
        <taxon>Dikarya</taxon>
        <taxon>Ascomycota</taxon>
        <taxon>Pezizomycotina</taxon>
        <taxon>Eurotiomycetes</taxon>
        <taxon>Eurotiomycetidae</taxon>
        <taxon>Eurotiales</taxon>
        <taxon>Aspergillaceae</taxon>
        <taxon>Penicillium</taxon>
    </lineage>
</organism>
<dbReference type="SUPFAM" id="SSF56770">
    <property type="entry name" value="HydA/Nqo6-like"/>
    <property type="match status" value="1"/>
</dbReference>
<dbReference type="GO" id="GO:0005739">
    <property type="term" value="C:mitochondrion"/>
    <property type="evidence" value="ECO:0007669"/>
    <property type="project" value="GOC"/>
</dbReference>